<organism evidence="6 7">
    <name type="scientific">Pseudahrensia aquimaris</name>
    <dbReference type="NCBI Taxonomy" id="744461"/>
    <lineage>
        <taxon>Bacteria</taxon>
        <taxon>Pseudomonadati</taxon>
        <taxon>Pseudomonadota</taxon>
        <taxon>Alphaproteobacteria</taxon>
        <taxon>Hyphomicrobiales</taxon>
        <taxon>Ahrensiaceae</taxon>
        <taxon>Pseudahrensia</taxon>
    </lineage>
</organism>
<dbReference type="PANTHER" id="PTHR30136">
    <property type="entry name" value="HELIX-TURN-HELIX TRANSCRIPTIONAL REGULATOR, ICLR FAMILY"/>
    <property type="match status" value="1"/>
</dbReference>
<keyword evidence="2" id="KW-0238">DNA-binding</keyword>
<dbReference type="PANTHER" id="PTHR30136:SF24">
    <property type="entry name" value="HTH-TYPE TRANSCRIPTIONAL REPRESSOR ALLR"/>
    <property type="match status" value="1"/>
</dbReference>
<dbReference type="SMART" id="SM00346">
    <property type="entry name" value="HTH_ICLR"/>
    <property type="match status" value="1"/>
</dbReference>
<dbReference type="InterPro" id="IPR014757">
    <property type="entry name" value="Tscrpt_reg_IclR_C"/>
</dbReference>
<accession>A0ABW3FFU7</accession>
<evidence type="ECO:0000313" key="7">
    <source>
        <dbReference type="Proteomes" id="UP001597101"/>
    </source>
</evidence>
<evidence type="ECO:0000256" key="1">
    <source>
        <dbReference type="ARBA" id="ARBA00023015"/>
    </source>
</evidence>
<proteinExistence type="predicted"/>
<keyword evidence="3" id="KW-0804">Transcription</keyword>
<evidence type="ECO:0000259" key="4">
    <source>
        <dbReference type="PROSITE" id="PS51077"/>
    </source>
</evidence>
<comment type="caution">
    <text evidence="6">The sequence shown here is derived from an EMBL/GenBank/DDBJ whole genome shotgun (WGS) entry which is preliminary data.</text>
</comment>
<dbReference type="PROSITE" id="PS51078">
    <property type="entry name" value="ICLR_ED"/>
    <property type="match status" value="1"/>
</dbReference>
<dbReference type="Gene3D" id="3.30.450.40">
    <property type="match status" value="1"/>
</dbReference>
<evidence type="ECO:0000256" key="2">
    <source>
        <dbReference type="ARBA" id="ARBA00023125"/>
    </source>
</evidence>
<keyword evidence="1" id="KW-0805">Transcription regulation</keyword>
<keyword evidence="7" id="KW-1185">Reference proteome</keyword>
<gene>
    <name evidence="6" type="ORF">ACFQ14_13160</name>
</gene>
<sequence length="250" mass="27754">MSDALRVPTNLRTLLILEAVSQSNEPLSPTEINRAIGLPKQSIHRLCQTMVAEGFLIRDVSGNRLSPAPRTSRLAQGLLASRQTATARRQVLLTLAETIKETINFVVPEPDGMTYLDRIETDWLFRIELPIGSRVPFYCTASGKCYLASLSGKDRERTLKTIRFEPRTINTHMSTASLAAELEQIEKQGYAIDNEELFDGMIALAVPVTDASGRFIAALAFHGPTQRLDRDGLLQHLDLLRDGARQLAEL</sequence>
<dbReference type="PROSITE" id="PS51077">
    <property type="entry name" value="HTH_ICLR"/>
    <property type="match status" value="1"/>
</dbReference>
<dbReference type="EMBL" id="JBHTJV010000012">
    <property type="protein sequence ID" value="MFD0917357.1"/>
    <property type="molecule type" value="Genomic_DNA"/>
</dbReference>
<dbReference type="RefSeq" id="WP_377213217.1">
    <property type="nucleotide sequence ID" value="NZ_JBHTJV010000012.1"/>
</dbReference>
<dbReference type="InterPro" id="IPR005471">
    <property type="entry name" value="Tscrpt_reg_IclR_N"/>
</dbReference>
<protein>
    <submittedName>
        <fullName evidence="6">IclR family transcriptional regulator</fullName>
    </submittedName>
</protein>
<dbReference type="Pfam" id="PF01614">
    <property type="entry name" value="IclR_C"/>
    <property type="match status" value="1"/>
</dbReference>
<dbReference type="Proteomes" id="UP001597101">
    <property type="component" value="Unassembled WGS sequence"/>
</dbReference>
<dbReference type="Pfam" id="PF09339">
    <property type="entry name" value="HTH_IclR"/>
    <property type="match status" value="1"/>
</dbReference>
<feature type="domain" description="HTH iclR-type" evidence="4">
    <location>
        <begin position="7"/>
        <end position="69"/>
    </location>
</feature>
<dbReference type="InterPro" id="IPR029016">
    <property type="entry name" value="GAF-like_dom_sf"/>
</dbReference>
<dbReference type="InterPro" id="IPR050707">
    <property type="entry name" value="HTH_MetabolicPath_Reg"/>
</dbReference>
<reference evidence="7" key="1">
    <citation type="journal article" date="2019" name="Int. J. Syst. Evol. Microbiol.">
        <title>The Global Catalogue of Microorganisms (GCM) 10K type strain sequencing project: providing services to taxonomists for standard genome sequencing and annotation.</title>
        <authorList>
            <consortium name="The Broad Institute Genomics Platform"/>
            <consortium name="The Broad Institute Genome Sequencing Center for Infectious Disease"/>
            <person name="Wu L."/>
            <person name="Ma J."/>
        </authorList>
    </citation>
    <scope>NUCLEOTIDE SEQUENCE [LARGE SCALE GENOMIC DNA]</scope>
    <source>
        <strain evidence="7">CCUG 60023</strain>
    </source>
</reference>
<evidence type="ECO:0000259" key="5">
    <source>
        <dbReference type="PROSITE" id="PS51078"/>
    </source>
</evidence>
<dbReference type="InterPro" id="IPR036390">
    <property type="entry name" value="WH_DNA-bd_sf"/>
</dbReference>
<dbReference type="SUPFAM" id="SSF55781">
    <property type="entry name" value="GAF domain-like"/>
    <property type="match status" value="1"/>
</dbReference>
<evidence type="ECO:0000256" key="3">
    <source>
        <dbReference type="ARBA" id="ARBA00023163"/>
    </source>
</evidence>
<name>A0ABW3FFU7_9HYPH</name>
<evidence type="ECO:0000313" key="6">
    <source>
        <dbReference type="EMBL" id="MFD0917357.1"/>
    </source>
</evidence>
<dbReference type="SUPFAM" id="SSF46785">
    <property type="entry name" value="Winged helix' DNA-binding domain"/>
    <property type="match status" value="1"/>
</dbReference>
<feature type="domain" description="IclR-ED" evidence="5">
    <location>
        <begin position="70"/>
        <end position="250"/>
    </location>
</feature>
<dbReference type="Gene3D" id="1.10.10.10">
    <property type="entry name" value="Winged helix-like DNA-binding domain superfamily/Winged helix DNA-binding domain"/>
    <property type="match status" value="1"/>
</dbReference>
<dbReference type="InterPro" id="IPR036388">
    <property type="entry name" value="WH-like_DNA-bd_sf"/>
</dbReference>